<feature type="compositionally biased region" description="Basic and acidic residues" evidence="2">
    <location>
        <begin position="95"/>
        <end position="106"/>
    </location>
</feature>
<feature type="region of interest" description="Disordered" evidence="2">
    <location>
        <begin position="210"/>
        <end position="349"/>
    </location>
</feature>
<sequence>MADGNRELSYEIYWTRDESLYNSDSEGVLHSYAPGVDQPGNRKPTQKTKHQQRRDVPSRASRDEKMMEGRDGKLGRHERRKEKETKTVKTASMEVTKRNDKPSLKDLRPEDKKRIANLIRELAKVGEEKEVIVQQLNVERRSYEDKVSKLQQQMEAIVQERELTQTQYLECQKLLAEYQSQLASEQEKLAVSLHHPVSPPKFNMVPQSLAKATSGNQPNGFQPSTPRPTMQRPSTQHVTQGHPNGYPSAPHQNGYRHPGTHPAAPSLKQGNHPSRVDRNRPPGTQQYLVPGTQSHHNPVPSTQSHHHPSSLDPEFNPTLASTHRSQPSNGESDRSWAEPQAAGSGTPAMYVSYGNTGGYVLRPGLDTEQEIHFPQTGPPSGYLKDSQETLASRSQSGEFRPLQPELETDFSSQGSHNSPEYVAEFWKHQNSTKHTRNTLQANDHGDGIGVNRNHQGDFHPFQDAVARQPTYQTVAEQRHSLLEKQRHQLHREQAWLRQKLKDQEEMLRRKQSQLELHRVHQLAREQQQDYRLEREWQDYGNGIGQTSDPQANRTDPEWEEPNLFNGIRQEAPSGSESDNDDVISTNYPPSFANHSPTKHTLENSMRRLDLSQGRRQRSADVSSTKAAMATGKRNLTPKSQGEAIDGYASLYPTSQPRHKIQGSTSSHSPSTSSSPTLVDQSTSPLYRDRSTVTARSPGQGNLSLSPGRVHVTLAPALQQKTSREQAKTRHQQRLTDRRAVSLPQSPRYHSEASEKKRNVTHLSDLIAEMESPPPPSAPRARPADATHNTSVIRPGSVPTPDLFQDDVAYTDTDAELQESRILEDVFFL</sequence>
<proteinExistence type="predicted"/>
<organism evidence="3 4">
    <name type="scientific">Patiria miniata</name>
    <name type="common">Bat star</name>
    <name type="synonym">Asterina miniata</name>
    <dbReference type="NCBI Taxonomy" id="46514"/>
    <lineage>
        <taxon>Eukaryota</taxon>
        <taxon>Metazoa</taxon>
        <taxon>Echinodermata</taxon>
        <taxon>Eleutherozoa</taxon>
        <taxon>Asterozoa</taxon>
        <taxon>Asteroidea</taxon>
        <taxon>Valvatacea</taxon>
        <taxon>Valvatida</taxon>
        <taxon>Asterinidae</taxon>
        <taxon>Patiria</taxon>
    </lineage>
</organism>
<dbReference type="EnsemblMetazoa" id="XM_038195062.1">
    <property type="protein sequence ID" value="XP_038050990.1"/>
    <property type="gene ID" value="LOC119724139"/>
</dbReference>
<feature type="compositionally biased region" description="Polar residues" evidence="2">
    <location>
        <begin position="282"/>
        <end position="303"/>
    </location>
</feature>
<dbReference type="InterPro" id="IPR032736">
    <property type="entry name" value="Hinderin"/>
</dbReference>
<protein>
    <submittedName>
        <fullName evidence="3">Uncharacterized protein</fullName>
    </submittedName>
</protein>
<dbReference type="OrthoDB" id="5972940at2759"/>
<dbReference type="GeneID" id="119724139"/>
<feature type="region of interest" description="Disordered" evidence="2">
    <location>
        <begin position="432"/>
        <end position="458"/>
    </location>
</feature>
<feature type="compositionally biased region" description="Polar residues" evidence="2">
    <location>
        <begin position="691"/>
        <end position="704"/>
    </location>
</feature>
<feature type="compositionally biased region" description="Basic and acidic residues" evidence="2">
    <location>
        <begin position="748"/>
        <end position="757"/>
    </location>
</feature>
<accession>A0A913ZIW5</accession>
<feature type="compositionally biased region" description="Polar residues" evidence="2">
    <location>
        <begin position="388"/>
        <end position="397"/>
    </location>
</feature>
<name>A0A913ZIW5_PATMI</name>
<dbReference type="Proteomes" id="UP000887568">
    <property type="component" value="Unplaced"/>
</dbReference>
<feature type="region of interest" description="Disordered" evidence="2">
    <location>
        <begin position="770"/>
        <end position="802"/>
    </location>
</feature>
<feature type="compositionally biased region" description="Basic and acidic residues" evidence="2">
    <location>
        <begin position="721"/>
        <end position="739"/>
    </location>
</feature>
<reference evidence="3" key="1">
    <citation type="submission" date="2022-11" db="UniProtKB">
        <authorList>
            <consortium name="EnsemblMetazoa"/>
        </authorList>
    </citation>
    <scope>IDENTIFICATION</scope>
</reference>
<feature type="region of interest" description="Disordered" evidence="2">
    <location>
        <begin position="566"/>
        <end position="757"/>
    </location>
</feature>
<dbReference type="RefSeq" id="XP_038050990.1">
    <property type="nucleotide sequence ID" value="XM_038195062.1"/>
</dbReference>
<feature type="compositionally biased region" description="Low complexity" evidence="2">
    <location>
        <begin position="663"/>
        <end position="676"/>
    </location>
</feature>
<dbReference type="PANTHER" id="PTHR28375">
    <property type="entry name" value="PROTEIN HINDERIN"/>
    <property type="match status" value="1"/>
</dbReference>
<feature type="compositionally biased region" description="Basic and acidic residues" evidence="2">
    <location>
        <begin position="53"/>
        <end position="87"/>
    </location>
</feature>
<evidence type="ECO:0000256" key="1">
    <source>
        <dbReference type="SAM" id="Coils"/>
    </source>
</evidence>
<feature type="compositionally biased region" description="Polar residues" evidence="2">
    <location>
        <begin position="210"/>
        <end position="242"/>
    </location>
</feature>
<feature type="region of interest" description="Disordered" evidence="2">
    <location>
        <begin position="370"/>
        <end position="401"/>
    </location>
</feature>
<dbReference type="AlphaFoldDB" id="A0A913ZIW5"/>
<feature type="compositionally biased region" description="Basic and acidic residues" evidence="2">
    <location>
        <begin position="599"/>
        <end position="609"/>
    </location>
</feature>
<feature type="compositionally biased region" description="Polar residues" evidence="2">
    <location>
        <begin position="572"/>
        <end position="595"/>
    </location>
</feature>
<feature type="coiled-coil region" evidence="1">
    <location>
        <begin position="133"/>
        <end position="188"/>
    </location>
</feature>
<dbReference type="OMA" id="SYEIYWT"/>
<evidence type="ECO:0000256" key="2">
    <source>
        <dbReference type="SAM" id="MobiDB-lite"/>
    </source>
</evidence>
<evidence type="ECO:0000313" key="3">
    <source>
        <dbReference type="EnsemblMetazoa" id="XP_038050990.1"/>
    </source>
</evidence>
<dbReference type="PANTHER" id="PTHR28375:SF1">
    <property type="entry name" value="PROTEIN HINDERIN"/>
    <property type="match status" value="1"/>
</dbReference>
<keyword evidence="1" id="KW-0175">Coiled coil</keyword>
<feature type="region of interest" description="Disordered" evidence="2">
    <location>
        <begin position="25"/>
        <end position="106"/>
    </location>
</feature>
<keyword evidence="4" id="KW-1185">Reference proteome</keyword>
<feature type="compositionally biased region" description="Polar residues" evidence="2">
    <location>
        <begin position="318"/>
        <end position="330"/>
    </location>
</feature>
<evidence type="ECO:0000313" key="4">
    <source>
        <dbReference type="Proteomes" id="UP000887568"/>
    </source>
</evidence>
<dbReference type="Pfam" id="PF15369">
    <property type="entry name" value="KIAA1328"/>
    <property type="match status" value="1"/>
</dbReference>